<dbReference type="EMBL" id="LCGS01000020">
    <property type="protein sequence ID" value="KKT18872.1"/>
    <property type="molecule type" value="Genomic_DNA"/>
</dbReference>
<keyword evidence="2" id="KW-0521">NADP</keyword>
<evidence type="ECO:0000256" key="1">
    <source>
        <dbReference type="ARBA" id="ARBA00006484"/>
    </source>
</evidence>
<evidence type="ECO:0000313" key="5">
    <source>
        <dbReference type="EMBL" id="KKT18872.1"/>
    </source>
</evidence>
<dbReference type="PRINTS" id="PR00081">
    <property type="entry name" value="GDHRDH"/>
</dbReference>
<dbReference type="Pfam" id="PF00106">
    <property type="entry name" value="adh_short"/>
    <property type="match status" value="1"/>
</dbReference>
<comment type="caution">
    <text evidence="5">The sequence shown here is derived from an EMBL/GenBank/DDBJ whole genome shotgun (WGS) entry which is preliminary data.</text>
</comment>
<gene>
    <name evidence="5" type="ORF">UW02_C0020G0023</name>
</gene>
<dbReference type="InterPro" id="IPR020904">
    <property type="entry name" value="Sc_DH/Rdtase_CS"/>
</dbReference>
<proteinExistence type="inferred from homology"/>
<evidence type="ECO:0000313" key="6">
    <source>
        <dbReference type="Proteomes" id="UP000034751"/>
    </source>
</evidence>
<dbReference type="FunFam" id="3.40.50.720:FF:000084">
    <property type="entry name" value="Short-chain dehydrogenase reductase"/>
    <property type="match status" value="1"/>
</dbReference>
<evidence type="ECO:0000256" key="3">
    <source>
        <dbReference type="ARBA" id="ARBA00023002"/>
    </source>
</evidence>
<keyword evidence="3" id="KW-0560">Oxidoreductase</keyword>
<sequence length="239" mass="26958">MNLKNKIVVITGGTKGLGKALASLFLNEKAKVVISARSKKELQETKKELGIEICVGDVTKEKDMQKLANFAVKKFKKIDIWINNAGITMPYSSIEKINAKQAHKVMEVNFFGTFFGARSAIKYMAKQKYGTIVNIISIRSFVPHPRSLVYSSSKWAARGFTEALRMALKPKNISVIAVHPGGIKTNLYDKFKPRLKPSDYDNRMEPLYVAEKIVQNLKLKTPKKEIIIKKENGLKIHFT</sequence>
<evidence type="ECO:0000256" key="4">
    <source>
        <dbReference type="RuleBase" id="RU000363"/>
    </source>
</evidence>
<dbReference type="PRINTS" id="PR00080">
    <property type="entry name" value="SDRFAMILY"/>
</dbReference>
<dbReference type="GO" id="GO:0016491">
    <property type="term" value="F:oxidoreductase activity"/>
    <property type="evidence" value="ECO:0007669"/>
    <property type="project" value="UniProtKB-KW"/>
</dbReference>
<evidence type="ECO:0000256" key="2">
    <source>
        <dbReference type="ARBA" id="ARBA00022857"/>
    </source>
</evidence>
<comment type="similarity">
    <text evidence="1 4">Belongs to the short-chain dehydrogenases/reductases (SDR) family.</text>
</comment>
<organism evidence="5 6">
    <name type="scientific">Candidatus Nomurabacteria bacterium GW2011_GWB1_43_7</name>
    <dbReference type="NCBI Taxonomy" id="1618747"/>
    <lineage>
        <taxon>Bacteria</taxon>
        <taxon>Candidatus Nomuraibacteriota</taxon>
    </lineage>
</organism>
<dbReference type="Gene3D" id="3.40.50.720">
    <property type="entry name" value="NAD(P)-binding Rossmann-like Domain"/>
    <property type="match status" value="1"/>
</dbReference>
<dbReference type="PANTHER" id="PTHR43391">
    <property type="entry name" value="RETINOL DEHYDROGENASE-RELATED"/>
    <property type="match status" value="1"/>
</dbReference>
<reference evidence="5 6" key="1">
    <citation type="journal article" date="2015" name="Nature">
        <title>rRNA introns, odd ribosomes, and small enigmatic genomes across a large radiation of phyla.</title>
        <authorList>
            <person name="Brown C.T."/>
            <person name="Hug L.A."/>
            <person name="Thomas B.C."/>
            <person name="Sharon I."/>
            <person name="Castelle C.J."/>
            <person name="Singh A."/>
            <person name="Wilkins M.J."/>
            <person name="Williams K.H."/>
            <person name="Banfield J.F."/>
        </authorList>
    </citation>
    <scope>NUCLEOTIDE SEQUENCE [LARGE SCALE GENOMIC DNA]</scope>
</reference>
<protein>
    <submittedName>
        <fullName evidence="5">Glucose 1-dehydrogenase 2</fullName>
    </submittedName>
</protein>
<dbReference type="STRING" id="1618747.UW02_C0020G0023"/>
<dbReference type="AlphaFoldDB" id="A0A0G1HGW5"/>
<dbReference type="CDD" id="cd05233">
    <property type="entry name" value="SDR_c"/>
    <property type="match status" value="1"/>
</dbReference>
<dbReference type="SUPFAM" id="SSF51735">
    <property type="entry name" value="NAD(P)-binding Rossmann-fold domains"/>
    <property type="match status" value="1"/>
</dbReference>
<dbReference type="InterPro" id="IPR036291">
    <property type="entry name" value="NAD(P)-bd_dom_sf"/>
</dbReference>
<dbReference type="PROSITE" id="PS00061">
    <property type="entry name" value="ADH_SHORT"/>
    <property type="match status" value="1"/>
</dbReference>
<accession>A0A0G1HGW5</accession>
<dbReference type="InterPro" id="IPR002347">
    <property type="entry name" value="SDR_fam"/>
</dbReference>
<dbReference type="PANTHER" id="PTHR43391:SF14">
    <property type="entry name" value="DEHYDROGENASE_REDUCTASE SDR FAMILY PROTEIN 7-LIKE"/>
    <property type="match status" value="1"/>
</dbReference>
<dbReference type="Proteomes" id="UP000034751">
    <property type="component" value="Unassembled WGS sequence"/>
</dbReference>
<name>A0A0G1HGW5_9BACT</name>